<dbReference type="KEGG" id="gbi:PG2T_14055"/>
<dbReference type="GO" id="GO:0051537">
    <property type="term" value="F:2 iron, 2 sulfur cluster binding"/>
    <property type="evidence" value="ECO:0007669"/>
    <property type="project" value="UniProtKB-KW"/>
</dbReference>
<dbReference type="InterPro" id="IPR036922">
    <property type="entry name" value="Rieske_2Fe-2S_sf"/>
</dbReference>
<keyword evidence="2" id="KW-0001">2Fe-2S</keyword>
<sequence>MANSGLDLAALVDEQRGLVSMKAYADQDVFRIEQERVFGRAWLYVGHESEVPRNGDYVTRQMSQDPVILVRDNHGKLRVFLNMCPHRGALILRSEAGNAPSYVCPYHGWTYENTGRLLATCHAAGLYEGLDTQHKQRLVEARVDSYAGLVFATFNEALGSLGDYLGDARWYLDLYHARTPGGMVVLGPPHKWVVNGNWKLGAANFGADGPHATKVHGPISRLSFGDFEGAQEALFQALEHGPAIVMGNGHNGTTSLSPEPIPEFLGRPPECVSLYHQALSPGQVKIVARNFAGVQTIFPNFSSVEGPGRTDLAQPPACFLNIRVWQPIAPDRTEIWGWFLAEKEASEEWKAMTMRSGLRTFSFAGTFDQDDAEVWASIGCATRGAVAQREAASFEMVQHYRGQLVTDYPGPGKVYPTIWSEVGEFEILRHWYRLMNTA</sequence>
<gene>
    <name evidence="10" type="ORF">PG2T_14055</name>
</gene>
<evidence type="ECO:0000256" key="7">
    <source>
        <dbReference type="ARBA" id="ARBA00023014"/>
    </source>
</evidence>
<dbReference type="PANTHER" id="PTHR43756:SF1">
    <property type="entry name" value="3-PHENYLPROPIONATE_CINNAMIC ACID DIOXYGENASE SUBUNIT ALPHA"/>
    <property type="match status" value="1"/>
</dbReference>
<evidence type="ECO:0000256" key="5">
    <source>
        <dbReference type="ARBA" id="ARBA00023002"/>
    </source>
</evidence>
<evidence type="ECO:0000256" key="8">
    <source>
        <dbReference type="ARBA" id="ARBA00023027"/>
    </source>
</evidence>
<organism evidence="10 11">
    <name type="scientific">Immundisolibacter cernigliae</name>
    <dbReference type="NCBI Taxonomy" id="1810504"/>
    <lineage>
        <taxon>Bacteria</taxon>
        <taxon>Pseudomonadati</taxon>
        <taxon>Pseudomonadota</taxon>
        <taxon>Gammaproteobacteria</taxon>
        <taxon>Immundisolibacterales</taxon>
        <taxon>Immundisolibacteraceae</taxon>
        <taxon>Immundisolibacter</taxon>
    </lineage>
</organism>
<dbReference type="PROSITE" id="PS00570">
    <property type="entry name" value="RING_HYDROXYL_ALPHA"/>
    <property type="match status" value="1"/>
</dbReference>
<dbReference type="CDD" id="cd03469">
    <property type="entry name" value="Rieske_RO_Alpha_N"/>
    <property type="match status" value="1"/>
</dbReference>
<dbReference type="InterPro" id="IPR015881">
    <property type="entry name" value="ARHD_Rieske_2Fe_2S"/>
</dbReference>
<evidence type="ECO:0000259" key="9">
    <source>
        <dbReference type="PROSITE" id="PS51296"/>
    </source>
</evidence>
<evidence type="ECO:0000256" key="6">
    <source>
        <dbReference type="ARBA" id="ARBA00023004"/>
    </source>
</evidence>
<dbReference type="Pfam" id="PF00355">
    <property type="entry name" value="Rieske"/>
    <property type="match status" value="1"/>
</dbReference>
<dbReference type="PRINTS" id="PR00090">
    <property type="entry name" value="RNGDIOXGNASE"/>
</dbReference>
<feature type="domain" description="Rieske" evidence="9">
    <location>
        <begin position="43"/>
        <end position="152"/>
    </location>
</feature>
<dbReference type="EMBL" id="CP014671">
    <property type="protein sequence ID" value="ANX05192.1"/>
    <property type="molecule type" value="Genomic_DNA"/>
</dbReference>
<dbReference type="Pfam" id="PF00848">
    <property type="entry name" value="Ring_hydroxyl_A"/>
    <property type="match status" value="1"/>
</dbReference>
<dbReference type="SUPFAM" id="SSF55961">
    <property type="entry name" value="Bet v1-like"/>
    <property type="match status" value="1"/>
</dbReference>
<accession>A0A1B1YWP3</accession>
<dbReference type="OrthoDB" id="9769355at2"/>
<keyword evidence="8" id="KW-0520">NAD</keyword>
<evidence type="ECO:0000313" key="11">
    <source>
        <dbReference type="Proteomes" id="UP000092952"/>
    </source>
</evidence>
<dbReference type="AlphaFoldDB" id="A0A1B1YWP3"/>
<dbReference type="InParanoid" id="A0A1B1YWP3"/>
<dbReference type="SUPFAM" id="SSF50022">
    <property type="entry name" value="ISP domain"/>
    <property type="match status" value="1"/>
</dbReference>
<dbReference type="Gene3D" id="3.90.380.10">
    <property type="entry name" value="Naphthalene 1,2-dioxygenase Alpha Subunit, Chain A, domain 1"/>
    <property type="match status" value="1"/>
</dbReference>
<evidence type="ECO:0000256" key="2">
    <source>
        <dbReference type="ARBA" id="ARBA00022714"/>
    </source>
</evidence>
<keyword evidence="3" id="KW-0479">Metal-binding</keyword>
<protein>
    <recommendedName>
        <fullName evidence="9">Rieske domain-containing protein</fullName>
    </recommendedName>
</protein>
<dbReference type="PROSITE" id="PS51296">
    <property type="entry name" value="RIESKE"/>
    <property type="match status" value="1"/>
</dbReference>
<evidence type="ECO:0000256" key="3">
    <source>
        <dbReference type="ARBA" id="ARBA00022723"/>
    </source>
</evidence>
<dbReference type="GO" id="GO:0051213">
    <property type="term" value="F:dioxygenase activity"/>
    <property type="evidence" value="ECO:0007669"/>
    <property type="project" value="UniProtKB-KW"/>
</dbReference>
<keyword evidence="5" id="KW-0560">Oxidoreductase</keyword>
<dbReference type="Gene3D" id="2.102.10.10">
    <property type="entry name" value="Rieske [2Fe-2S] iron-sulphur domain"/>
    <property type="match status" value="1"/>
</dbReference>
<dbReference type="InterPro" id="IPR001663">
    <property type="entry name" value="Rng_hydr_dOase-A"/>
</dbReference>
<keyword evidence="6" id="KW-0408">Iron</keyword>
<dbReference type="InterPro" id="IPR015879">
    <property type="entry name" value="Ring_hydroxy_dOase_asu_C_dom"/>
</dbReference>
<evidence type="ECO:0000313" key="10">
    <source>
        <dbReference type="EMBL" id="ANX05192.1"/>
    </source>
</evidence>
<dbReference type="STRING" id="1810504.PG2T_14055"/>
<dbReference type="RefSeq" id="WP_068806854.1">
    <property type="nucleotide sequence ID" value="NZ_CP014671.1"/>
</dbReference>
<comment type="similarity">
    <text evidence="1">Belongs to the bacterial ring-hydroxylating dioxygenase alpha subunit family.</text>
</comment>
<dbReference type="InterPro" id="IPR017941">
    <property type="entry name" value="Rieske_2Fe-2S"/>
</dbReference>
<dbReference type="GO" id="GO:0005506">
    <property type="term" value="F:iron ion binding"/>
    <property type="evidence" value="ECO:0007669"/>
    <property type="project" value="InterPro"/>
</dbReference>
<name>A0A1B1YWP3_9GAMM</name>
<keyword evidence="11" id="KW-1185">Reference proteome</keyword>
<proteinExistence type="inferred from homology"/>
<reference evidence="11" key="1">
    <citation type="submission" date="2016-03" db="EMBL/GenBank/DDBJ databases">
        <title>Complete genome sequence of Solimmundus cernigliae, representing a novel lineage of polycyclic aromatic hydrocarbon degraders within the Gammaproteobacteria.</title>
        <authorList>
            <person name="Singleton D.R."/>
            <person name="Dickey A.N."/>
            <person name="Scholl E.H."/>
            <person name="Wright F.A."/>
            <person name="Aitken M.D."/>
        </authorList>
    </citation>
    <scope>NUCLEOTIDE SEQUENCE [LARGE SCALE GENOMIC DNA]</scope>
    <source>
        <strain evidence="11">TR3.2</strain>
    </source>
</reference>
<evidence type="ECO:0000256" key="1">
    <source>
        <dbReference type="ARBA" id="ARBA00008751"/>
    </source>
</evidence>
<keyword evidence="4" id="KW-0223">Dioxygenase</keyword>
<dbReference type="PANTHER" id="PTHR43756">
    <property type="entry name" value="CHOLINE MONOOXYGENASE, CHLOROPLASTIC"/>
    <property type="match status" value="1"/>
</dbReference>
<keyword evidence="7" id="KW-0411">Iron-sulfur</keyword>
<dbReference type="Proteomes" id="UP000092952">
    <property type="component" value="Chromosome"/>
</dbReference>
<evidence type="ECO:0000256" key="4">
    <source>
        <dbReference type="ARBA" id="ARBA00022964"/>
    </source>
</evidence>